<evidence type="ECO:0000313" key="3">
    <source>
        <dbReference type="EMBL" id="KAL2043195.1"/>
    </source>
</evidence>
<comment type="caution">
    <text evidence="3">The sequence shown here is derived from an EMBL/GenBank/DDBJ whole genome shotgun (WGS) entry which is preliminary data.</text>
</comment>
<accession>A0ABR4ACG9</accession>
<feature type="transmembrane region" description="Helical" evidence="2">
    <location>
        <begin position="222"/>
        <end position="243"/>
    </location>
</feature>
<protein>
    <recommendedName>
        <fullName evidence="5">Mid2 domain-containing protein</fullName>
    </recommendedName>
</protein>
<gene>
    <name evidence="3" type="ORF">N7G274_004255</name>
</gene>
<proteinExistence type="predicted"/>
<evidence type="ECO:0000313" key="4">
    <source>
        <dbReference type="Proteomes" id="UP001590950"/>
    </source>
</evidence>
<dbReference type="EMBL" id="JBEFKJ010000012">
    <property type="protein sequence ID" value="KAL2043195.1"/>
    <property type="molecule type" value="Genomic_DNA"/>
</dbReference>
<feature type="compositionally biased region" description="Polar residues" evidence="1">
    <location>
        <begin position="257"/>
        <end position="270"/>
    </location>
</feature>
<keyword evidence="2" id="KW-0472">Membrane</keyword>
<dbReference type="Proteomes" id="UP001590950">
    <property type="component" value="Unassembled WGS sequence"/>
</dbReference>
<keyword evidence="2" id="KW-1133">Transmembrane helix</keyword>
<keyword evidence="4" id="KW-1185">Reference proteome</keyword>
<evidence type="ECO:0008006" key="5">
    <source>
        <dbReference type="Google" id="ProtNLM"/>
    </source>
</evidence>
<evidence type="ECO:0000256" key="1">
    <source>
        <dbReference type="SAM" id="MobiDB-lite"/>
    </source>
</evidence>
<feature type="transmembrane region" description="Helical" evidence="2">
    <location>
        <begin position="9"/>
        <end position="35"/>
    </location>
</feature>
<name>A0ABR4ACG9_9LECA</name>
<keyword evidence="2" id="KW-0812">Transmembrane</keyword>
<organism evidence="3 4">
    <name type="scientific">Stereocaulon virgatum</name>
    <dbReference type="NCBI Taxonomy" id="373712"/>
    <lineage>
        <taxon>Eukaryota</taxon>
        <taxon>Fungi</taxon>
        <taxon>Dikarya</taxon>
        <taxon>Ascomycota</taxon>
        <taxon>Pezizomycotina</taxon>
        <taxon>Lecanoromycetes</taxon>
        <taxon>OSLEUM clade</taxon>
        <taxon>Lecanoromycetidae</taxon>
        <taxon>Lecanorales</taxon>
        <taxon>Lecanorineae</taxon>
        <taxon>Stereocaulaceae</taxon>
        <taxon>Stereocaulon</taxon>
    </lineage>
</organism>
<feature type="region of interest" description="Disordered" evidence="1">
    <location>
        <begin position="251"/>
        <end position="270"/>
    </location>
</feature>
<evidence type="ECO:0000256" key="2">
    <source>
        <dbReference type="SAM" id="Phobius"/>
    </source>
</evidence>
<reference evidence="3 4" key="1">
    <citation type="submission" date="2024-09" db="EMBL/GenBank/DDBJ databases">
        <title>Rethinking Asexuality: The Enigmatic Case of Functional Sexual Genes in Lepraria (Stereocaulaceae).</title>
        <authorList>
            <person name="Doellman M."/>
            <person name="Sun Y."/>
            <person name="Barcenas-Pena A."/>
            <person name="Lumbsch H.T."/>
            <person name="Grewe F."/>
        </authorList>
    </citation>
    <scope>NUCLEOTIDE SEQUENCE [LARGE SCALE GENOMIC DNA]</scope>
    <source>
        <strain evidence="3 4">Mercado 3170</strain>
    </source>
</reference>
<sequence>MYTNWSRDLIVYSLIIISAALYTVSAPVLVGTFYYPALDTRFYYSNLDVVNASWSTAAGPSNVSLILWCTLNDTQTFQLTHNETIPASGSCLITLDFGTDLMCHFNIKEDDPKRDGPNSGDFYILDAALQSPSPATFAAPISTVVTASGPTILSSSDSISTSFADLSLSVSTVGSSTTTHSPSSLLSSASSSPISLSSSSVASAVPNTKGGKPSGLSTGIKAGIIIAVIASVLISAVNILYCLRRRVKSSRSHASKDSNTSTPELNETACSKTAVKNDAFERQEASGFPIAVSQQRVLREMDAASS</sequence>